<keyword evidence="2" id="KW-0479">Metal-binding</keyword>
<gene>
    <name evidence="8" type="ORF">GSI_07379</name>
</gene>
<evidence type="ECO:0000256" key="2">
    <source>
        <dbReference type="ARBA" id="ARBA00022723"/>
    </source>
</evidence>
<reference evidence="8 9" key="1">
    <citation type="journal article" date="2015" name="Sci. Rep.">
        <title>Chromosome-level genome map provides insights into diverse defense mechanisms in the medicinal fungus Ganoderma sinense.</title>
        <authorList>
            <person name="Zhu Y."/>
            <person name="Xu J."/>
            <person name="Sun C."/>
            <person name="Zhou S."/>
            <person name="Xu H."/>
            <person name="Nelson D.R."/>
            <person name="Qian J."/>
            <person name="Song J."/>
            <person name="Luo H."/>
            <person name="Xiang L."/>
            <person name="Li Y."/>
            <person name="Xu Z."/>
            <person name="Ji A."/>
            <person name="Wang L."/>
            <person name="Lu S."/>
            <person name="Hayward A."/>
            <person name="Sun W."/>
            <person name="Li X."/>
            <person name="Schwartz D.C."/>
            <person name="Wang Y."/>
            <person name="Chen S."/>
        </authorList>
    </citation>
    <scope>NUCLEOTIDE SEQUENCE [LARGE SCALE GENOMIC DNA]</scope>
    <source>
        <strain evidence="8 9">ZZ0214-1</strain>
    </source>
</reference>
<feature type="region of interest" description="Disordered" evidence="6">
    <location>
        <begin position="71"/>
        <end position="92"/>
    </location>
</feature>
<dbReference type="InterPro" id="IPR001138">
    <property type="entry name" value="Zn2Cys6_DnaBD"/>
</dbReference>
<dbReference type="GO" id="GO:0008270">
    <property type="term" value="F:zinc ion binding"/>
    <property type="evidence" value="ECO:0007669"/>
    <property type="project" value="InterPro"/>
</dbReference>
<dbReference type="GO" id="GO:0000981">
    <property type="term" value="F:DNA-binding transcription factor activity, RNA polymerase II-specific"/>
    <property type="evidence" value="ECO:0007669"/>
    <property type="project" value="InterPro"/>
</dbReference>
<dbReference type="STRING" id="1077348.A0A2G8SA87"/>
<evidence type="ECO:0000313" key="8">
    <source>
        <dbReference type="EMBL" id="PIL30675.1"/>
    </source>
</evidence>
<dbReference type="CDD" id="cd14725">
    <property type="entry name" value="ZIP_Gal4-like_2"/>
    <property type="match status" value="1"/>
</dbReference>
<dbReference type="Gene3D" id="4.10.240.10">
    <property type="entry name" value="Zn(2)-C6 fungal-type DNA-binding domain"/>
    <property type="match status" value="1"/>
</dbReference>
<name>A0A2G8SA87_9APHY</name>
<accession>A0A2G8SA87</accession>
<dbReference type="PANTHER" id="PTHR47338:SF29">
    <property type="entry name" value="ZN(2)-C6 FUNGAL-TYPE DOMAIN-CONTAINING PROTEIN"/>
    <property type="match status" value="1"/>
</dbReference>
<evidence type="ECO:0000256" key="1">
    <source>
        <dbReference type="ARBA" id="ARBA00004123"/>
    </source>
</evidence>
<dbReference type="CDD" id="cd00067">
    <property type="entry name" value="GAL4"/>
    <property type="match status" value="1"/>
</dbReference>
<dbReference type="Pfam" id="PF04082">
    <property type="entry name" value="Fungal_trans"/>
    <property type="match status" value="1"/>
</dbReference>
<comment type="caution">
    <text evidence="8">The sequence shown here is derived from an EMBL/GenBank/DDBJ whole genome shotgun (WGS) entry which is preliminary data.</text>
</comment>
<protein>
    <submittedName>
        <fullName evidence="8">Transcription factor</fullName>
    </submittedName>
</protein>
<dbReference type="GO" id="GO:0003677">
    <property type="term" value="F:DNA binding"/>
    <property type="evidence" value="ECO:0007669"/>
    <property type="project" value="InterPro"/>
</dbReference>
<evidence type="ECO:0000259" key="7">
    <source>
        <dbReference type="PROSITE" id="PS50048"/>
    </source>
</evidence>
<keyword evidence="9" id="KW-1185">Reference proteome</keyword>
<dbReference type="InterPro" id="IPR050815">
    <property type="entry name" value="TF_fung"/>
</dbReference>
<dbReference type="EMBL" id="AYKW01000014">
    <property type="protein sequence ID" value="PIL30675.1"/>
    <property type="molecule type" value="Genomic_DNA"/>
</dbReference>
<dbReference type="InterPro" id="IPR036864">
    <property type="entry name" value="Zn2-C6_fun-type_DNA-bd_sf"/>
</dbReference>
<dbReference type="GO" id="GO:0005634">
    <property type="term" value="C:nucleus"/>
    <property type="evidence" value="ECO:0007669"/>
    <property type="project" value="UniProtKB-SubCell"/>
</dbReference>
<dbReference type="AlphaFoldDB" id="A0A2G8SA87"/>
<proteinExistence type="predicted"/>
<evidence type="ECO:0000313" key="9">
    <source>
        <dbReference type="Proteomes" id="UP000230002"/>
    </source>
</evidence>
<evidence type="ECO:0000256" key="6">
    <source>
        <dbReference type="SAM" id="MobiDB-lite"/>
    </source>
</evidence>
<feature type="compositionally biased region" description="Low complexity" evidence="6">
    <location>
        <begin position="73"/>
        <end position="88"/>
    </location>
</feature>
<keyword evidence="4" id="KW-0804">Transcription</keyword>
<dbReference type="Proteomes" id="UP000230002">
    <property type="component" value="Unassembled WGS sequence"/>
</dbReference>
<dbReference type="InterPro" id="IPR007219">
    <property type="entry name" value="XnlR_reg_dom"/>
</dbReference>
<dbReference type="Pfam" id="PF00172">
    <property type="entry name" value="Zn_clus"/>
    <property type="match status" value="1"/>
</dbReference>
<keyword evidence="3" id="KW-0805">Transcription regulation</keyword>
<evidence type="ECO:0000256" key="4">
    <source>
        <dbReference type="ARBA" id="ARBA00023163"/>
    </source>
</evidence>
<dbReference type="CDD" id="cd12148">
    <property type="entry name" value="fungal_TF_MHR"/>
    <property type="match status" value="1"/>
</dbReference>
<dbReference type="SUPFAM" id="SSF57701">
    <property type="entry name" value="Zn2/Cys6 DNA-binding domain"/>
    <property type="match status" value="1"/>
</dbReference>
<feature type="domain" description="Zn(2)-C6 fungal-type" evidence="7">
    <location>
        <begin position="12"/>
        <end position="44"/>
    </location>
</feature>
<comment type="subcellular location">
    <subcellularLocation>
        <location evidence="1">Nucleus</location>
    </subcellularLocation>
</comment>
<dbReference type="SMART" id="SM00906">
    <property type="entry name" value="Fungal_trans"/>
    <property type="match status" value="1"/>
</dbReference>
<dbReference type="PANTHER" id="PTHR47338">
    <property type="entry name" value="ZN(II)2CYS6 TRANSCRIPTION FACTOR (EUROFUNG)-RELATED"/>
    <property type="match status" value="1"/>
</dbReference>
<evidence type="ECO:0000256" key="3">
    <source>
        <dbReference type="ARBA" id="ARBA00023015"/>
    </source>
</evidence>
<sequence length="569" mass="62664">MKAPTALQRGMACLCCRKRKMKCDGARPVCAQCTKANRGDECQYYEKKRTSRTQLLQAKITKLEARLRELEAEQSPLESSSSSGSQSPQTDRLSLNLSRTSTFVSVSALDPGLNATPRVCPFSGLLLLESELGLPFDSASVFSTPEDYLGNGDAFPPFDEGQLFPDFLDSGGSGGRFKAALLLPSARKPHPSLVDAIYLLACYFSRSPPLTELEPHFLKRSLRGISDALQNSDRIVHVLQASCLLACYFFWHGRTLEGYYHSSIAARLAVGLGLHQISSKEQQCQYLQRSDAPAPLKATVPLCPPLDEVEYAERIAAFWQIFAVDRAWAVATGLPTALPDDDHPRSRITTIWPIAIPDDPEPIAALDLQAFPGAHLSGSSGQQALRVKAIALFERSARFSASPAKDESRYSLEMSVSQYLSNLSSLHSQQFSVPFVSNGDYLSLQTAMYAATIHLHREDLEVQPQSYQRCLWAANAMAALVRHLRDNDYDTLCPIISTAWRSAAEVYLRVVAMPQQNLPSTVEVFEQQIDTVVGALQRLGQLFPVAGSYAARIQEDRAASRRSYVPAIA</sequence>
<keyword evidence="5" id="KW-0539">Nucleus</keyword>
<dbReference type="OrthoDB" id="2123952at2759"/>
<dbReference type="SMART" id="SM00066">
    <property type="entry name" value="GAL4"/>
    <property type="match status" value="1"/>
</dbReference>
<dbReference type="PROSITE" id="PS50048">
    <property type="entry name" value="ZN2_CY6_FUNGAL_2"/>
    <property type="match status" value="1"/>
</dbReference>
<dbReference type="PROSITE" id="PS00463">
    <property type="entry name" value="ZN2_CY6_FUNGAL_1"/>
    <property type="match status" value="1"/>
</dbReference>
<organism evidence="8 9">
    <name type="scientific">Ganoderma sinense ZZ0214-1</name>
    <dbReference type="NCBI Taxonomy" id="1077348"/>
    <lineage>
        <taxon>Eukaryota</taxon>
        <taxon>Fungi</taxon>
        <taxon>Dikarya</taxon>
        <taxon>Basidiomycota</taxon>
        <taxon>Agaricomycotina</taxon>
        <taxon>Agaricomycetes</taxon>
        <taxon>Polyporales</taxon>
        <taxon>Polyporaceae</taxon>
        <taxon>Ganoderma</taxon>
    </lineage>
</organism>
<dbReference type="GO" id="GO:0006351">
    <property type="term" value="P:DNA-templated transcription"/>
    <property type="evidence" value="ECO:0007669"/>
    <property type="project" value="InterPro"/>
</dbReference>
<evidence type="ECO:0000256" key="5">
    <source>
        <dbReference type="ARBA" id="ARBA00023242"/>
    </source>
</evidence>